<keyword evidence="5" id="KW-1185">Reference proteome</keyword>
<evidence type="ECO:0000259" key="3">
    <source>
        <dbReference type="Pfam" id="PF10033"/>
    </source>
</evidence>
<dbReference type="PANTHER" id="PTHR13430">
    <property type="match status" value="1"/>
</dbReference>
<protein>
    <submittedName>
        <fullName evidence="4">Autophagy-related protein 13b</fullName>
    </submittedName>
</protein>
<dbReference type="GO" id="GO:0000423">
    <property type="term" value="P:mitophagy"/>
    <property type="evidence" value="ECO:0007669"/>
    <property type="project" value="TreeGrafter"/>
</dbReference>
<dbReference type="GO" id="GO:0005829">
    <property type="term" value="C:cytosol"/>
    <property type="evidence" value="ECO:0007669"/>
    <property type="project" value="TreeGrafter"/>
</dbReference>
<proteinExistence type="predicted"/>
<name>A0A7J6W7V7_THATH</name>
<evidence type="ECO:0000313" key="4">
    <source>
        <dbReference type="EMBL" id="KAF5193469.1"/>
    </source>
</evidence>
<reference evidence="4 5" key="1">
    <citation type="submission" date="2020-06" db="EMBL/GenBank/DDBJ databases">
        <title>Transcriptomic and genomic resources for Thalictrum thalictroides and T. hernandezii: Facilitating candidate gene discovery in an emerging model plant lineage.</title>
        <authorList>
            <person name="Arias T."/>
            <person name="Riano-Pachon D.M."/>
            <person name="Di Stilio V.S."/>
        </authorList>
    </citation>
    <scope>NUCLEOTIDE SEQUENCE [LARGE SCALE GENOMIC DNA]</scope>
    <source>
        <strain evidence="5">cv. WT478/WT964</strain>
        <tissue evidence="4">Leaves</tissue>
    </source>
</reference>
<feature type="domain" description="Autophagy-related protein 13 N-terminal" evidence="3">
    <location>
        <begin position="24"/>
        <end position="264"/>
    </location>
</feature>
<evidence type="ECO:0000256" key="2">
    <source>
        <dbReference type="SAM" id="MobiDB-lite"/>
    </source>
</evidence>
<accession>A0A7J6W7V7</accession>
<dbReference type="Gene3D" id="3.30.900.10">
    <property type="entry name" value="HORMA domain"/>
    <property type="match status" value="1"/>
</dbReference>
<evidence type="ECO:0000313" key="5">
    <source>
        <dbReference type="Proteomes" id="UP000554482"/>
    </source>
</evidence>
<dbReference type="OrthoDB" id="70161at2759"/>
<feature type="compositionally biased region" description="Low complexity" evidence="2">
    <location>
        <begin position="53"/>
        <end position="64"/>
    </location>
</feature>
<dbReference type="GO" id="GO:0034497">
    <property type="term" value="P:protein localization to phagophore assembly site"/>
    <property type="evidence" value="ECO:0007669"/>
    <property type="project" value="TreeGrafter"/>
</dbReference>
<dbReference type="GO" id="GO:0034727">
    <property type="term" value="P:piecemeal microautophagy of the nucleus"/>
    <property type="evidence" value="ECO:0007669"/>
    <property type="project" value="TreeGrafter"/>
</dbReference>
<feature type="region of interest" description="Disordered" evidence="2">
    <location>
        <begin position="40"/>
        <end position="66"/>
    </location>
</feature>
<feature type="region of interest" description="Disordered" evidence="2">
    <location>
        <begin position="1"/>
        <end position="20"/>
    </location>
</feature>
<gene>
    <name evidence="4" type="ORF">FRX31_016945</name>
</gene>
<dbReference type="InterPro" id="IPR018731">
    <property type="entry name" value="Atg13_N"/>
</dbReference>
<sequence>MASSSPRKNNNQSESAKTEQITTEFFSKSLHIILESRSPCVSSRNFSGEQTFSSPSSSSSSSSSVRPRDKWFNLALRECPAALENLDLWRQRNLEPMVVDVVLVKRPVDLDTVGYSPRRGAVENLALQERFPSSWNSRDEDFMMETKSEKIIERWIVQYETRNKSKEVKNVSKRGGSNTSHSLYRKSVILLRSLYLTVRILPAYKLYRDLNSSAQIHTFSLAHRVSSFVEPFTQREEADMHQFAFTPVETSCGRLCLTVLYRPTLSDVNLEPLTPISPRFIPDYVGSPTTHPLKRFPSLPRTGLESPSSGPFARRHSWSYDAFRNSPPLLSPSPSPAYSDSRAISSKLNSNQPQLLCSPHHPPENPYTRKSAGFDEYWPSPMLSPSPSPPMHSTDLSKALLRSGSAPVSIPTAKLGTNPASNLRTSHVPPLSPSPRQAKAKSASQTDNAKAPMKFGDNPAGITTKKISAFGKEECGNSTGTKLSSHISPRISSTRSLGRFSFQDDFDDPEFCPFAVDDIDTTDPCVRLDSFDGKGHSIEPLDPGGILQVRKSQDAAVGSLVRMLKTAQPLCQDFSNSKVLQVSKPQVLSKNIQEPAENVNSEAGIVQNPASSFGITSSGIVLVKTASEALQELQSYMDMKENLLKQGSEYQTLANVYHAADTVENSGI</sequence>
<feature type="compositionally biased region" description="Polar residues" evidence="2">
    <location>
        <begin position="40"/>
        <end position="52"/>
    </location>
</feature>
<dbReference type="InterPro" id="IPR040182">
    <property type="entry name" value="ATG13"/>
</dbReference>
<dbReference type="PANTHER" id="PTHR13430:SF15">
    <property type="entry name" value="AUTOPHAGY-RELATED PROTEIN 13B"/>
    <property type="match status" value="1"/>
</dbReference>
<feature type="region of interest" description="Disordered" evidence="2">
    <location>
        <begin position="351"/>
        <end position="373"/>
    </location>
</feature>
<evidence type="ECO:0000256" key="1">
    <source>
        <dbReference type="ARBA" id="ARBA00023006"/>
    </source>
</evidence>
<dbReference type="EMBL" id="JABWDY010020015">
    <property type="protein sequence ID" value="KAF5193469.1"/>
    <property type="molecule type" value="Genomic_DNA"/>
</dbReference>
<feature type="region of interest" description="Disordered" evidence="2">
    <location>
        <begin position="402"/>
        <end position="458"/>
    </location>
</feature>
<comment type="caution">
    <text evidence="4">The sequence shown here is derived from an EMBL/GenBank/DDBJ whole genome shotgun (WGS) entry which is preliminary data.</text>
</comment>
<dbReference type="InterPro" id="IPR036570">
    <property type="entry name" value="HORMA_dom_sf"/>
</dbReference>
<dbReference type="Pfam" id="PF10033">
    <property type="entry name" value="ATG13"/>
    <property type="match status" value="1"/>
</dbReference>
<dbReference type="Proteomes" id="UP000554482">
    <property type="component" value="Unassembled WGS sequence"/>
</dbReference>
<dbReference type="GO" id="GO:0000407">
    <property type="term" value="C:phagophore assembly site"/>
    <property type="evidence" value="ECO:0007669"/>
    <property type="project" value="TreeGrafter"/>
</dbReference>
<organism evidence="4 5">
    <name type="scientific">Thalictrum thalictroides</name>
    <name type="common">Rue-anemone</name>
    <name type="synonym">Anemone thalictroides</name>
    <dbReference type="NCBI Taxonomy" id="46969"/>
    <lineage>
        <taxon>Eukaryota</taxon>
        <taxon>Viridiplantae</taxon>
        <taxon>Streptophyta</taxon>
        <taxon>Embryophyta</taxon>
        <taxon>Tracheophyta</taxon>
        <taxon>Spermatophyta</taxon>
        <taxon>Magnoliopsida</taxon>
        <taxon>Ranunculales</taxon>
        <taxon>Ranunculaceae</taxon>
        <taxon>Thalictroideae</taxon>
        <taxon>Thalictrum</taxon>
    </lineage>
</organism>
<dbReference type="GO" id="GO:1990316">
    <property type="term" value="C:Atg1/ULK1 kinase complex"/>
    <property type="evidence" value="ECO:0007669"/>
    <property type="project" value="InterPro"/>
</dbReference>
<keyword evidence="1" id="KW-0072">Autophagy</keyword>
<dbReference type="AlphaFoldDB" id="A0A7J6W7V7"/>